<dbReference type="AlphaFoldDB" id="A0A6U9QS88"/>
<dbReference type="InterPro" id="IPR006461">
    <property type="entry name" value="PLAC_motif_containing"/>
</dbReference>
<dbReference type="EMBL" id="HBIS01003981">
    <property type="protein sequence ID" value="CAE0609790.1"/>
    <property type="molecule type" value="Transcribed_RNA"/>
</dbReference>
<proteinExistence type="predicted"/>
<organism evidence="3">
    <name type="scientific">Picocystis salinarum</name>
    <dbReference type="NCBI Taxonomy" id="88271"/>
    <lineage>
        <taxon>Eukaryota</taxon>
        <taxon>Viridiplantae</taxon>
        <taxon>Chlorophyta</taxon>
        <taxon>Picocystophyceae</taxon>
        <taxon>Picocystales</taxon>
        <taxon>Picocystaceae</taxon>
        <taxon>Picocystis</taxon>
    </lineage>
</organism>
<gene>
    <name evidence="2" type="ORF">PSAL00342_LOCUS3609</name>
    <name evidence="3" type="ORF">PSAL00342_LOCUS3610</name>
</gene>
<sequence length="215" mass="24140">MAEEEPKPEVKEEGTSEEKDAKEESKEETGAKAQLPPTSSQRNDQVYLESAKCLAYSCPNTDKLFSCLPGIGIAYQEALDWMVALKDTDESGSKGWTKGWLEDCSLGLVLMVCCCPCIINSRNMAAVTGESCEKICCWTWLTCCCACCYIGNQRTVVREKYDIKGARWKDCLFTCFLIWCIMAQESKEVYQQVPGYYIPLSPMTDAPKTEEMSKE</sequence>
<dbReference type="NCBIfam" id="TIGR01571">
    <property type="entry name" value="A_thal_Cys_rich"/>
    <property type="match status" value="1"/>
</dbReference>
<dbReference type="Pfam" id="PF04749">
    <property type="entry name" value="PLAC8"/>
    <property type="match status" value="1"/>
</dbReference>
<feature type="compositionally biased region" description="Basic and acidic residues" evidence="1">
    <location>
        <begin position="1"/>
        <end position="30"/>
    </location>
</feature>
<accession>A0A6U9QS88</accession>
<protein>
    <submittedName>
        <fullName evidence="3">Uncharacterized protein</fullName>
    </submittedName>
</protein>
<reference evidence="3" key="1">
    <citation type="submission" date="2021-01" db="EMBL/GenBank/DDBJ databases">
        <authorList>
            <person name="Corre E."/>
            <person name="Pelletier E."/>
            <person name="Niang G."/>
            <person name="Scheremetjew M."/>
            <person name="Finn R."/>
            <person name="Kale V."/>
            <person name="Holt S."/>
            <person name="Cochrane G."/>
            <person name="Meng A."/>
            <person name="Brown T."/>
            <person name="Cohen L."/>
        </authorList>
    </citation>
    <scope>NUCLEOTIDE SEQUENCE</scope>
    <source>
        <strain evidence="3">CCMP1897</strain>
    </source>
</reference>
<dbReference type="PANTHER" id="PTHR15907">
    <property type="entry name" value="DUF614 FAMILY PROTEIN-RELATED"/>
    <property type="match status" value="1"/>
</dbReference>
<evidence type="ECO:0000256" key="1">
    <source>
        <dbReference type="SAM" id="MobiDB-lite"/>
    </source>
</evidence>
<feature type="region of interest" description="Disordered" evidence="1">
    <location>
        <begin position="1"/>
        <end position="43"/>
    </location>
</feature>
<name>A0A6U9QS88_9CHLO</name>
<evidence type="ECO:0000313" key="3">
    <source>
        <dbReference type="EMBL" id="CAE0609791.1"/>
    </source>
</evidence>
<dbReference type="EMBL" id="HBIS01003982">
    <property type="protein sequence ID" value="CAE0609791.1"/>
    <property type="molecule type" value="Transcribed_RNA"/>
</dbReference>
<evidence type="ECO:0000313" key="2">
    <source>
        <dbReference type="EMBL" id="CAE0609790.1"/>
    </source>
</evidence>